<proteinExistence type="predicted"/>
<feature type="transmembrane region" description="Helical" evidence="1">
    <location>
        <begin position="78"/>
        <end position="101"/>
    </location>
</feature>
<dbReference type="RefSeq" id="WP_093537039.1">
    <property type="nucleotide sequence ID" value="NZ_FOXU01000003.1"/>
</dbReference>
<sequence>MKRLQIIIVCTLIFSMSIGFYLGSMMVPDLPVGTMSAGIIGSVVGVGIVLGTIKFRESRKKHNIPDIDERTWINIKNFYATSLYIVLFGSMLIVCLLIALGTETIELGALSIYLLILFFLLVIGTLVVRRQ</sequence>
<dbReference type="EMBL" id="FOXU01000003">
    <property type="protein sequence ID" value="SFQ48733.1"/>
    <property type="molecule type" value="Genomic_DNA"/>
</dbReference>
<feature type="transmembrane region" description="Helical" evidence="1">
    <location>
        <begin position="107"/>
        <end position="128"/>
    </location>
</feature>
<gene>
    <name evidence="2" type="ORF">SAMN05421670_2313</name>
</gene>
<keyword evidence="1" id="KW-0812">Transmembrane</keyword>
<dbReference type="AlphaFoldDB" id="A0A1I5YWT8"/>
<accession>A0A1I5YWT8</accession>
<keyword evidence="1" id="KW-1133">Transmembrane helix</keyword>
<organism evidence="2 3">
    <name type="scientific">Psychrobacillus psychrotolerans</name>
    <dbReference type="NCBI Taxonomy" id="126156"/>
    <lineage>
        <taxon>Bacteria</taxon>
        <taxon>Bacillati</taxon>
        <taxon>Bacillota</taxon>
        <taxon>Bacilli</taxon>
        <taxon>Bacillales</taxon>
        <taxon>Bacillaceae</taxon>
        <taxon>Psychrobacillus</taxon>
    </lineage>
</organism>
<keyword evidence="3" id="KW-1185">Reference proteome</keyword>
<keyword evidence="1" id="KW-0472">Membrane</keyword>
<feature type="transmembrane region" description="Helical" evidence="1">
    <location>
        <begin position="7"/>
        <end position="27"/>
    </location>
</feature>
<evidence type="ECO:0000256" key="1">
    <source>
        <dbReference type="SAM" id="Phobius"/>
    </source>
</evidence>
<evidence type="ECO:0000313" key="2">
    <source>
        <dbReference type="EMBL" id="SFQ48733.1"/>
    </source>
</evidence>
<name>A0A1I5YWT8_9BACI</name>
<dbReference type="Proteomes" id="UP000198734">
    <property type="component" value="Unassembled WGS sequence"/>
</dbReference>
<dbReference type="OrthoDB" id="2943172at2"/>
<protein>
    <submittedName>
        <fullName evidence="2">Uncharacterized protein</fullName>
    </submittedName>
</protein>
<reference evidence="3" key="1">
    <citation type="submission" date="2016-10" db="EMBL/GenBank/DDBJ databases">
        <authorList>
            <person name="Varghese N."/>
            <person name="Submissions S."/>
        </authorList>
    </citation>
    <scope>NUCLEOTIDE SEQUENCE [LARGE SCALE GENOMIC DNA]</scope>
    <source>
        <strain evidence="3">DSM 11706</strain>
    </source>
</reference>
<feature type="transmembrane region" description="Helical" evidence="1">
    <location>
        <begin position="33"/>
        <end position="53"/>
    </location>
</feature>
<evidence type="ECO:0000313" key="3">
    <source>
        <dbReference type="Proteomes" id="UP000198734"/>
    </source>
</evidence>